<dbReference type="InterPro" id="IPR029044">
    <property type="entry name" value="Nucleotide-diphossugar_trans"/>
</dbReference>
<dbReference type="PATRIC" id="fig|1423773.3.peg.2180"/>
<organism evidence="1 2">
    <name type="scientific">Levilactobacillus namurensis DSM 19117</name>
    <dbReference type="NCBI Taxonomy" id="1423773"/>
    <lineage>
        <taxon>Bacteria</taxon>
        <taxon>Bacillati</taxon>
        <taxon>Bacillota</taxon>
        <taxon>Bacilli</taxon>
        <taxon>Lactobacillales</taxon>
        <taxon>Lactobacillaceae</taxon>
        <taxon>Levilactobacillus</taxon>
    </lineage>
</organism>
<keyword evidence="2" id="KW-1185">Reference proteome</keyword>
<evidence type="ECO:0000313" key="2">
    <source>
        <dbReference type="Proteomes" id="UP000051162"/>
    </source>
</evidence>
<dbReference type="SUPFAM" id="SSF53448">
    <property type="entry name" value="Nucleotide-diphospho-sugar transferases"/>
    <property type="match status" value="1"/>
</dbReference>
<dbReference type="AlphaFoldDB" id="A0A0R1K456"/>
<name>A0A0R1K456_9LACO</name>
<dbReference type="Proteomes" id="UP000051162">
    <property type="component" value="Unassembled WGS sequence"/>
</dbReference>
<dbReference type="GeneID" id="84783348"/>
<reference evidence="1 2" key="1">
    <citation type="journal article" date="2015" name="Genome Announc.">
        <title>Expanding the biotechnology potential of lactobacilli through comparative genomics of 213 strains and associated genera.</title>
        <authorList>
            <person name="Sun Z."/>
            <person name="Harris H.M."/>
            <person name="McCann A."/>
            <person name="Guo C."/>
            <person name="Argimon S."/>
            <person name="Zhang W."/>
            <person name="Yang X."/>
            <person name="Jeffery I.B."/>
            <person name="Cooney J.C."/>
            <person name="Kagawa T.F."/>
            <person name="Liu W."/>
            <person name="Song Y."/>
            <person name="Salvetti E."/>
            <person name="Wrobel A."/>
            <person name="Rasinkangas P."/>
            <person name="Parkhill J."/>
            <person name="Rea M.C."/>
            <person name="O'Sullivan O."/>
            <person name="Ritari J."/>
            <person name="Douillard F.P."/>
            <person name="Paul Ross R."/>
            <person name="Yang R."/>
            <person name="Briner A.E."/>
            <person name="Felis G.E."/>
            <person name="de Vos W.M."/>
            <person name="Barrangou R."/>
            <person name="Klaenhammer T.R."/>
            <person name="Caufield P.W."/>
            <person name="Cui Y."/>
            <person name="Zhang H."/>
            <person name="O'Toole P.W."/>
        </authorList>
    </citation>
    <scope>NUCLEOTIDE SEQUENCE [LARGE SCALE GENOMIC DNA]</scope>
    <source>
        <strain evidence="1 2">DSM 19117</strain>
    </source>
</reference>
<dbReference type="InterPro" id="IPR002495">
    <property type="entry name" value="Glyco_trans_8"/>
</dbReference>
<comment type="caution">
    <text evidence="1">The sequence shown here is derived from an EMBL/GenBank/DDBJ whole genome shotgun (WGS) entry which is preliminary data.</text>
</comment>
<dbReference type="RefSeq" id="WP_056944426.1">
    <property type="nucleotide sequence ID" value="NZ_AZDT01000043.1"/>
</dbReference>
<dbReference type="STRING" id="1423773.FD30_GL002124"/>
<protein>
    <submittedName>
        <fullName evidence="1">Glycosyltransferase</fullName>
    </submittedName>
</protein>
<dbReference type="OrthoDB" id="2291894at2"/>
<sequence>MAKHALIYTVSRLDILLTATSLASVIDHYQSAEPLDVLVMGDDIFNSDIELVRSLPERFHKPQVKVYFFNPPITRADFDDYHNERFPLVVTWRLFAPSFFPNYDRQLYLDNDTLVYGDITPMFDLCPDDKLFAAVPDFFYYSQKAVFQKPEFPELKDSQKYISSGVILFNVPLYNQKVQPQKLIDALHHNTARYPDQTLLNRLGEGQMAFLDFTYNFQKDASWLKWVKTNFPETYPDFERASHHVLIRHFVGYLLRSRPWQHLASYDQYERDFWHYEMLVRQYFVDKSQQLGYDTASRLDNAGLKGKSLRDKAFNPLLDADDNDDEDQPAD</sequence>
<evidence type="ECO:0000313" key="1">
    <source>
        <dbReference type="EMBL" id="KRK74842.1"/>
    </source>
</evidence>
<keyword evidence="1" id="KW-0808">Transferase</keyword>
<dbReference type="EMBL" id="AZDT01000043">
    <property type="protein sequence ID" value="KRK74842.1"/>
    <property type="molecule type" value="Genomic_DNA"/>
</dbReference>
<accession>A0A0R1K456</accession>
<proteinExistence type="predicted"/>
<dbReference type="Gene3D" id="3.90.550.10">
    <property type="entry name" value="Spore Coat Polysaccharide Biosynthesis Protein SpsA, Chain A"/>
    <property type="match status" value="1"/>
</dbReference>
<gene>
    <name evidence="1" type="ORF">FD30_GL002124</name>
</gene>
<dbReference type="GO" id="GO:0016757">
    <property type="term" value="F:glycosyltransferase activity"/>
    <property type="evidence" value="ECO:0007669"/>
    <property type="project" value="InterPro"/>
</dbReference>
<dbReference type="Pfam" id="PF01501">
    <property type="entry name" value="Glyco_transf_8"/>
    <property type="match status" value="1"/>
</dbReference>